<comment type="similarity">
    <text evidence="12">Belongs to the RecU family.</text>
</comment>
<keyword evidence="6" id="KW-0255">Endonuclease</keyword>
<dbReference type="GO" id="GO:0016787">
    <property type="term" value="F:hydrolase activity"/>
    <property type="evidence" value="ECO:0007669"/>
    <property type="project" value="UniProtKB-KW"/>
</dbReference>
<comment type="cofactor">
    <cofactor evidence="1">
        <name>Mg(2+)</name>
        <dbReference type="ChEBI" id="CHEBI:18420"/>
    </cofactor>
</comment>
<dbReference type="GO" id="GO:0005737">
    <property type="term" value="C:cytoplasm"/>
    <property type="evidence" value="ECO:0007669"/>
    <property type="project" value="UniProtKB-SubCell"/>
</dbReference>
<dbReference type="GO" id="GO:0004519">
    <property type="term" value="F:endonuclease activity"/>
    <property type="evidence" value="ECO:0007669"/>
    <property type="project" value="UniProtKB-KW"/>
</dbReference>
<name>A0A6M3LR56_9ZZZZ</name>
<reference evidence="14" key="1">
    <citation type="submission" date="2020-03" db="EMBL/GenBank/DDBJ databases">
        <title>The deep terrestrial virosphere.</title>
        <authorList>
            <person name="Holmfeldt K."/>
            <person name="Nilsson E."/>
            <person name="Simone D."/>
            <person name="Lopez-Fernandez M."/>
            <person name="Wu X."/>
            <person name="de Brujin I."/>
            <person name="Lundin D."/>
            <person name="Andersson A."/>
            <person name="Bertilsson S."/>
            <person name="Dopson M."/>
        </authorList>
    </citation>
    <scope>NUCLEOTIDE SEQUENCE</scope>
    <source>
        <strain evidence="14">MM415B06018</strain>
    </source>
</reference>
<gene>
    <name evidence="14" type="ORF">MM415B06018_0007</name>
</gene>
<evidence type="ECO:0000256" key="1">
    <source>
        <dbReference type="ARBA" id="ARBA00001946"/>
    </source>
</evidence>
<keyword evidence="8" id="KW-0378">Hydrolase</keyword>
<protein>
    <recommendedName>
        <fullName evidence="13">Holliday junction resolvase RecU</fullName>
    </recommendedName>
</protein>
<evidence type="ECO:0000256" key="3">
    <source>
        <dbReference type="ARBA" id="ARBA00022490"/>
    </source>
</evidence>
<dbReference type="GO" id="GO:0046872">
    <property type="term" value="F:metal ion binding"/>
    <property type="evidence" value="ECO:0007669"/>
    <property type="project" value="UniProtKB-KW"/>
</dbReference>
<dbReference type="InterPro" id="IPR011856">
    <property type="entry name" value="tRNA_endonuc-like_dom_sf"/>
</dbReference>
<evidence type="ECO:0000256" key="11">
    <source>
        <dbReference type="ARBA" id="ARBA00023204"/>
    </source>
</evidence>
<dbReference type="EMBL" id="MT143514">
    <property type="protein sequence ID" value="QJA97670.1"/>
    <property type="molecule type" value="Genomic_DNA"/>
</dbReference>
<evidence type="ECO:0000256" key="7">
    <source>
        <dbReference type="ARBA" id="ARBA00022763"/>
    </source>
</evidence>
<organism evidence="14">
    <name type="scientific">viral metagenome</name>
    <dbReference type="NCBI Taxonomy" id="1070528"/>
    <lineage>
        <taxon>unclassified sequences</taxon>
        <taxon>metagenomes</taxon>
        <taxon>organismal metagenomes</taxon>
    </lineage>
</organism>
<sequence length="173" mass="18912">MTDVTKRNRGRWAEARVEQCAALMERLGIATLTKAATPVRVQRKAGKIVGAFFTGHASIDFSGVLSDGSAVHVEVKSTTAKTLPLSRRVSVTQRAALNEALRWTPHVYVLAVFAGPPLRWYLLPWADARAWATADPMRPEVADCVASDLFLRGVVQSDVDEAKARRSAEGRGR</sequence>
<keyword evidence="5" id="KW-0479">Metal-binding</keyword>
<dbReference type="Pfam" id="PF03838">
    <property type="entry name" value="RecU"/>
    <property type="match status" value="1"/>
</dbReference>
<dbReference type="InterPro" id="IPR004612">
    <property type="entry name" value="Resolv_RecU"/>
</dbReference>
<comment type="subcellular location">
    <subcellularLocation>
        <location evidence="2">Cytoplasm</location>
    </subcellularLocation>
</comment>
<evidence type="ECO:0000256" key="2">
    <source>
        <dbReference type="ARBA" id="ARBA00004496"/>
    </source>
</evidence>
<evidence type="ECO:0000256" key="9">
    <source>
        <dbReference type="ARBA" id="ARBA00022842"/>
    </source>
</evidence>
<evidence type="ECO:0000256" key="13">
    <source>
        <dbReference type="ARBA" id="ARBA00029523"/>
    </source>
</evidence>
<dbReference type="SUPFAM" id="SSF52980">
    <property type="entry name" value="Restriction endonuclease-like"/>
    <property type="match status" value="1"/>
</dbReference>
<evidence type="ECO:0000256" key="10">
    <source>
        <dbReference type="ARBA" id="ARBA00023172"/>
    </source>
</evidence>
<dbReference type="AlphaFoldDB" id="A0A6M3LR56"/>
<accession>A0A6M3LR56</accession>
<keyword evidence="4" id="KW-0540">Nuclease</keyword>
<keyword evidence="7" id="KW-0227">DNA damage</keyword>
<keyword evidence="10" id="KW-0233">DNA recombination</keyword>
<dbReference type="Gene3D" id="3.40.1350.10">
    <property type="match status" value="1"/>
</dbReference>
<keyword evidence="11" id="KW-0234">DNA repair</keyword>
<evidence type="ECO:0000256" key="6">
    <source>
        <dbReference type="ARBA" id="ARBA00022759"/>
    </source>
</evidence>
<keyword evidence="3" id="KW-0963">Cytoplasm</keyword>
<dbReference type="InterPro" id="IPR011335">
    <property type="entry name" value="Restrct_endonuc-II-like"/>
</dbReference>
<evidence type="ECO:0000313" key="14">
    <source>
        <dbReference type="EMBL" id="QJA97670.1"/>
    </source>
</evidence>
<evidence type="ECO:0000256" key="5">
    <source>
        <dbReference type="ARBA" id="ARBA00022723"/>
    </source>
</evidence>
<dbReference type="GO" id="GO:0006310">
    <property type="term" value="P:DNA recombination"/>
    <property type="evidence" value="ECO:0007669"/>
    <property type="project" value="UniProtKB-KW"/>
</dbReference>
<dbReference type="GO" id="GO:0003676">
    <property type="term" value="F:nucleic acid binding"/>
    <property type="evidence" value="ECO:0007669"/>
    <property type="project" value="InterPro"/>
</dbReference>
<evidence type="ECO:0000256" key="4">
    <source>
        <dbReference type="ARBA" id="ARBA00022722"/>
    </source>
</evidence>
<dbReference type="GO" id="GO:0006281">
    <property type="term" value="P:DNA repair"/>
    <property type="evidence" value="ECO:0007669"/>
    <property type="project" value="UniProtKB-KW"/>
</dbReference>
<evidence type="ECO:0000256" key="12">
    <source>
        <dbReference type="ARBA" id="ARBA00023447"/>
    </source>
</evidence>
<keyword evidence="9" id="KW-0460">Magnesium</keyword>
<evidence type="ECO:0000256" key="8">
    <source>
        <dbReference type="ARBA" id="ARBA00022801"/>
    </source>
</evidence>
<proteinExistence type="inferred from homology"/>